<accession>A0ABY7LNB6</accession>
<dbReference type="PROSITE" id="PS50930">
    <property type="entry name" value="HTH_LYTTR"/>
    <property type="match status" value="1"/>
</dbReference>
<evidence type="ECO:0000259" key="1">
    <source>
        <dbReference type="PROSITE" id="PS50930"/>
    </source>
</evidence>
<evidence type="ECO:0000313" key="2">
    <source>
        <dbReference type="EMBL" id="WBA41324.1"/>
    </source>
</evidence>
<gene>
    <name evidence="2" type="ORF">O3303_16070</name>
</gene>
<dbReference type="EMBL" id="CP114767">
    <property type="protein sequence ID" value="WBA41324.1"/>
    <property type="molecule type" value="Genomic_DNA"/>
</dbReference>
<feature type="domain" description="HTH LytTR-type" evidence="1">
    <location>
        <begin position="143"/>
        <end position="214"/>
    </location>
</feature>
<reference evidence="2 3" key="1">
    <citation type="submission" date="2022-12" db="EMBL/GenBank/DDBJ databases">
        <title>Hymenobacter canadensis sp. nov. isolated from lake water of the Cambridge Bay, Canada.</title>
        <authorList>
            <person name="Kim W.H."/>
            <person name="Lee Y.M."/>
        </authorList>
    </citation>
    <scope>NUCLEOTIDE SEQUENCE [LARGE SCALE GENOMIC DNA]</scope>
    <source>
        <strain evidence="2 3">PAMC 29467</strain>
    </source>
</reference>
<dbReference type="Proteomes" id="UP001211005">
    <property type="component" value="Chromosome"/>
</dbReference>
<dbReference type="GO" id="GO:0003677">
    <property type="term" value="F:DNA binding"/>
    <property type="evidence" value="ECO:0007669"/>
    <property type="project" value="UniProtKB-KW"/>
</dbReference>
<dbReference type="SMART" id="SM00850">
    <property type="entry name" value="LytTR"/>
    <property type="match status" value="1"/>
</dbReference>
<organism evidence="2 3">
    <name type="scientific">Hymenobacter canadensis</name>
    <dbReference type="NCBI Taxonomy" id="2999067"/>
    <lineage>
        <taxon>Bacteria</taxon>
        <taxon>Pseudomonadati</taxon>
        <taxon>Bacteroidota</taxon>
        <taxon>Cytophagia</taxon>
        <taxon>Cytophagales</taxon>
        <taxon>Hymenobacteraceae</taxon>
        <taxon>Hymenobacter</taxon>
    </lineage>
</organism>
<dbReference type="PANTHER" id="PTHR37299:SF1">
    <property type="entry name" value="STAGE 0 SPORULATION PROTEIN A HOMOLOG"/>
    <property type="match status" value="1"/>
</dbReference>
<dbReference type="RefSeq" id="WP_269559400.1">
    <property type="nucleotide sequence ID" value="NZ_CP114767.1"/>
</dbReference>
<sequence length="243" mass="26876">MYPASPLTCALLDGNDHQRTAFTHLLQQLNDLTLVASFTTAADALTFFRQGGQVHILFVAADTAGLNVRDMLVLLRGQPALILLASQESGVAQALDMQSVNSMQYPASLLSLEQAVQRVREQLPPLPARDPGTESLPRYTSALFVKNGSRLVRVDMADIVCIEAVDDYASVVTERHKLLVSSNLKLLAAQLPMGKFQRIHRSYIVNVDHLVSIEENTVGLTKGIRLPIGKSYRDSFYRYLIRV</sequence>
<dbReference type="PANTHER" id="PTHR37299">
    <property type="entry name" value="TRANSCRIPTIONAL REGULATOR-RELATED"/>
    <property type="match status" value="1"/>
</dbReference>
<proteinExistence type="predicted"/>
<dbReference type="InterPro" id="IPR046947">
    <property type="entry name" value="LytR-like"/>
</dbReference>
<protein>
    <submittedName>
        <fullName evidence="2">LytTR family DNA-binding domain-containing protein</fullName>
    </submittedName>
</protein>
<evidence type="ECO:0000313" key="3">
    <source>
        <dbReference type="Proteomes" id="UP001211005"/>
    </source>
</evidence>
<dbReference type="Gene3D" id="2.40.50.1020">
    <property type="entry name" value="LytTr DNA-binding domain"/>
    <property type="match status" value="1"/>
</dbReference>
<keyword evidence="3" id="KW-1185">Reference proteome</keyword>
<name>A0ABY7LNB6_9BACT</name>
<keyword evidence="2" id="KW-0238">DNA-binding</keyword>
<dbReference type="InterPro" id="IPR007492">
    <property type="entry name" value="LytTR_DNA-bd_dom"/>
</dbReference>
<dbReference type="Pfam" id="PF04397">
    <property type="entry name" value="LytTR"/>
    <property type="match status" value="1"/>
</dbReference>